<evidence type="ECO:0000313" key="2">
    <source>
        <dbReference type="Proteomes" id="UP000238390"/>
    </source>
</evidence>
<sequence>MRQPRRRKNQLAMIPPGIIPPLLEKCIPALFRCNDFTLESFD</sequence>
<reference evidence="1 2" key="1">
    <citation type="submission" date="2018-02" db="EMBL/GenBank/DDBJ databases">
        <title>FDA/CDC Antimicrobial Resistant Isolate Bank Genome Sequencing.</title>
        <authorList>
            <person name="Benahmed F.H."/>
            <person name="Lutgring J.D."/>
            <person name="Yoo B."/>
            <person name="Machado M."/>
            <person name="Brown A."/>
            <person name="McAllister G."/>
            <person name="Perry A."/>
            <person name="Halpin A.L."/>
            <person name="Vavikolanu K."/>
            <person name="Ott S."/>
            <person name="Zhao X."/>
            <person name="Tallon L.J."/>
            <person name="Sadzewicz L."/>
            <person name="Aluvathingal J."/>
            <person name="Nadendla S."/>
            <person name="Voskania-kordi A."/>
            <person name="Simonyan V."/>
            <person name="Patel J."/>
            <person name="Shawar R.M."/>
        </authorList>
    </citation>
    <scope>NUCLEOTIDE SEQUENCE [LARGE SCALE GENOMIC DNA]</scope>
    <source>
        <strain evidence="1 2">AR_0356</strain>
    </source>
</reference>
<gene>
    <name evidence="1" type="ORF">CSB93_3476</name>
</gene>
<keyword evidence="2" id="KW-1185">Reference proteome</keyword>
<evidence type="ECO:0000313" key="1">
    <source>
        <dbReference type="EMBL" id="AVK05124.1"/>
    </source>
</evidence>
<organism evidence="1 2">
    <name type="scientific">Pseudomonas paraeruginosa</name>
    <dbReference type="NCBI Taxonomy" id="2994495"/>
    <lineage>
        <taxon>Bacteria</taxon>
        <taxon>Pseudomonadati</taxon>
        <taxon>Pseudomonadota</taxon>
        <taxon>Gammaproteobacteria</taxon>
        <taxon>Pseudomonadales</taxon>
        <taxon>Pseudomonadaceae</taxon>
        <taxon>Pseudomonas</taxon>
    </lineage>
</organism>
<dbReference type="EMBL" id="CP027169">
    <property type="protein sequence ID" value="AVK05124.1"/>
    <property type="molecule type" value="Genomic_DNA"/>
</dbReference>
<proteinExistence type="predicted"/>
<dbReference type="AlphaFoldDB" id="A0A2R3IT69"/>
<name>A0A2R3IT69_9PSED</name>
<dbReference type="Proteomes" id="UP000238390">
    <property type="component" value="Chromosome"/>
</dbReference>
<protein>
    <submittedName>
        <fullName evidence="1">Uncharacterized protein</fullName>
    </submittedName>
</protein>
<accession>A0A2R3IT69</accession>